<keyword evidence="3" id="KW-0238">DNA-binding</keyword>
<keyword evidence="4" id="KW-0804">Transcription</keyword>
<evidence type="ECO:0000256" key="2">
    <source>
        <dbReference type="ARBA" id="ARBA00023015"/>
    </source>
</evidence>
<dbReference type="PANTHER" id="PTHR31190">
    <property type="entry name" value="DNA-BINDING DOMAIN"/>
    <property type="match status" value="1"/>
</dbReference>
<dbReference type="CDD" id="cd00018">
    <property type="entry name" value="AP2"/>
    <property type="match status" value="1"/>
</dbReference>
<feature type="domain" description="AP2/ERF" evidence="7">
    <location>
        <begin position="183"/>
        <end position="244"/>
    </location>
</feature>
<evidence type="ECO:0000313" key="8">
    <source>
        <dbReference type="EMBL" id="KAE9453701.1"/>
    </source>
</evidence>
<keyword evidence="9" id="KW-1185">Reference proteome</keyword>
<dbReference type="InterPro" id="IPR016177">
    <property type="entry name" value="DNA-bd_dom_sf"/>
</dbReference>
<proteinExistence type="predicted"/>
<evidence type="ECO:0000256" key="1">
    <source>
        <dbReference type="ARBA" id="ARBA00004123"/>
    </source>
</evidence>
<comment type="subcellular location">
    <subcellularLocation>
        <location evidence="1">Nucleus</location>
    </subcellularLocation>
</comment>
<dbReference type="PRINTS" id="PR00367">
    <property type="entry name" value="ETHRSPELEMNT"/>
</dbReference>
<dbReference type="GO" id="GO:0003677">
    <property type="term" value="F:DNA binding"/>
    <property type="evidence" value="ECO:0007669"/>
    <property type="project" value="UniProtKB-KW"/>
</dbReference>
<dbReference type="Gene3D" id="3.30.730.10">
    <property type="entry name" value="AP2/ERF domain"/>
    <property type="match status" value="2"/>
</dbReference>
<dbReference type="GO" id="GO:0005634">
    <property type="term" value="C:nucleus"/>
    <property type="evidence" value="ECO:0007669"/>
    <property type="project" value="UniProtKB-SubCell"/>
</dbReference>
<dbReference type="InterPro" id="IPR036955">
    <property type="entry name" value="AP2/ERF_dom_sf"/>
</dbReference>
<evidence type="ECO:0000259" key="7">
    <source>
        <dbReference type="PROSITE" id="PS51032"/>
    </source>
</evidence>
<dbReference type="GO" id="GO:0009873">
    <property type="term" value="P:ethylene-activated signaling pathway"/>
    <property type="evidence" value="ECO:0007669"/>
    <property type="project" value="InterPro"/>
</dbReference>
<dbReference type="AlphaFoldDB" id="A0A6A4LCI4"/>
<accession>A0A6A4LCI4</accession>
<evidence type="ECO:0000313" key="9">
    <source>
        <dbReference type="Proteomes" id="UP000428333"/>
    </source>
</evidence>
<dbReference type="PROSITE" id="PS51032">
    <property type="entry name" value="AP2_ERF"/>
    <property type="match status" value="1"/>
</dbReference>
<dbReference type="EMBL" id="QEFC01002162">
    <property type="protein sequence ID" value="KAE9453701.1"/>
    <property type="molecule type" value="Genomic_DNA"/>
</dbReference>
<dbReference type="InterPro" id="IPR001471">
    <property type="entry name" value="AP2/ERF_dom"/>
</dbReference>
<dbReference type="GO" id="GO:0003700">
    <property type="term" value="F:DNA-binding transcription factor activity"/>
    <property type="evidence" value="ECO:0007669"/>
    <property type="project" value="InterPro"/>
</dbReference>
<dbReference type="InterPro" id="IPR044808">
    <property type="entry name" value="ERF_plant"/>
</dbReference>
<protein>
    <recommendedName>
        <fullName evidence="7">AP2/ERF domain-containing protein</fullName>
    </recommendedName>
</protein>
<organism evidence="8 9">
    <name type="scientific">Rhododendron williamsianum</name>
    <dbReference type="NCBI Taxonomy" id="262921"/>
    <lineage>
        <taxon>Eukaryota</taxon>
        <taxon>Viridiplantae</taxon>
        <taxon>Streptophyta</taxon>
        <taxon>Embryophyta</taxon>
        <taxon>Tracheophyta</taxon>
        <taxon>Spermatophyta</taxon>
        <taxon>Magnoliopsida</taxon>
        <taxon>eudicotyledons</taxon>
        <taxon>Gunneridae</taxon>
        <taxon>Pentapetalae</taxon>
        <taxon>asterids</taxon>
        <taxon>Ericales</taxon>
        <taxon>Ericaceae</taxon>
        <taxon>Ericoideae</taxon>
        <taxon>Rhodoreae</taxon>
        <taxon>Rhododendron</taxon>
    </lineage>
</organism>
<dbReference type="OrthoDB" id="740418at2759"/>
<name>A0A6A4LCI4_9ERIC</name>
<evidence type="ECO:0000256" key="3">
    <source>
        <dbReference type="ARBA" id="ARBA00023125"/>
    </source>
</evidence>
<evidence type="ECO:0000256" key="6">
    <source>
        <dbReference type="SAM" id="MobiDB-lite"/>
    </source>
</evidence>
<keyword evidence="2" id="KW-0805">Transcription regulation</keyword>
<comment type="caution">
    <text evidence="8">The sequence shown here is derived from an EMBL/GenBank/DDBJ whole genome shotgun (WGS) entry which is preliminary data.</text>
</comment>
<evidence type="ECO:0000256" key="4">
    <source>
        <dbReference type="ARBA" id="ARBA00023163"/>
    </source>
</evidence>
<dbReference type="SMART" id="SM00380">
    <property type="entry name" value="AP2"/>
    <property type="match status" value="2"/>
</dbReference>
<feature type="region of interest" description="Disordered" evidence="6">
    <location>
        <begin position="80"/>
        <end position="99"/>
    </location>
</feature>
<keyword evidence="5" id="KW-0539">Nucleus</keyword>
<evidence type="ECO:0000256" key="5">
    <source>
        <dbReference type="ARBA" id="ARBA00023242"/>
    </source>
</evidence>
<dbReference type="SUPFAM" id="SSF54171">
    <property type="entry name" value="DNA-binding domain"/>
    <property type="match status" value="2"/>
</dbReference>
<dbReference type="Pfam" id="PF00847">
    <property type="entry name" value="AP2"/>
    <property type="match status" value="1"/>
</dbReference>
<sequence>MDVDEQHREASSEEILEKAWASFIAQNEQEKITKKTSELPKEWEELRSLDARDGSMEILQRWISMGAEAWEELLSKISTCPPGNTGQSPGLDTKGSDANLKSKTNAARVDKVVTRPEEAALAYDKAAIRIRGTKANLNFPLETVACSRNNDLNCSRTKSHRSDSSANPFSGHAKTLRILKSRRYRGVRKRPWGKYAAEIRDSTRKGARIWLGTFETAEEAALAYDKAAIRKISTFHLRPLLAHEMTK</sequence>
<feature type="non-terminal residue" evidence="8">
    <location>
        <position position="1"/>
    </location>
</feature>
<dbReference type="Proteomes" id="UP000428333">
    <property type="component" value="Linkage Group LG08"/>
</dbReference>
<reference evidence="8 9" key="1">
    <citation type="journal article" date="2019" name="Genome Biol. Evol.">
        <title>The Rhododendron genome and chromosomal organization provide insight into shared whole-genome duplications across the heath family (Ericaceae).</title>
        <authorList>
            <person name="Soza V.L."/>
            <person name="Lindsley D."/>
            <person name="Waalkes A."/>
            <person name="Ramage E."/>
            <person name="Patwardhan R.P."/>
            <person name="Burton J.N."/>
            <person name="Adey A."/>
            <person name="Kumar A."/>
            <person name="Qiu R."/>
            <person name="Shendure J."/>
            <person name="Hall B."/>
        </authorList>
    </citation>
    <scope>NUCLEOTIDE SEQUENCE [LARGE SCALE GENOMIC DNA]</scope>
    <source>
        <strain evidence="8">RSF 1966-606</strain>
    </source>
</reference>
<gene>
    <name evidence="8" type="ORF">C3L33_14411</name>
</gene>
<feature type="compositionally biased region" description="Polar residues" evidence="6">
    <location>
        <begin position="80"/>
        <end position="90"/>
    </location>
</feature>